<feature type="region of interest" description="Disordered" evidence="1">
    <location>
        <begin position="414"/>
        <end position="437"/>
    </location>
</feature>
<feature type="compositionally biased region" description="Gly residues" evidence="1">
    <location>
        <begin position="51"/>
        <end position="77"/>
    </location>
</feature>
<accession>A0A3N4LTK6</accession>
<dbReference type="InParanoid" id="A0A3N4LTK6"/>
<feature type="region of interest" description="Disordered" evidence="1">
    <location>
        <begin position="1"/>
        <end position="160"/>
    </location>
</feature>
<dbReference type="SUPFAM" id="SSF52949">
    <property type="entry name" value="Macro domain-like"/>
    <property type="match status" value="1"/>
</dbReference>
<feature type="compositionally biased region" description="Low complexity" evidence="1">
    <location>
        <begin position="119"/>
        <end position="129"/>
    </location>
</feature>
<dbReference type="OrthoDB" id="9985428at2759"/>
<dbReference type="InterPro" id="IPR043472">
    <property type="entry name" value="Macro_dom-like"/>
</dbReference>
<evidence type="ECO:0000259" key="2">
    <source>
        <dbReference type="Pfam" id="PF10021"/>
    </source>
</evidence>
<dbReference type="EMBL" id="ML121543">
    <property type="protein sequence ID" value="RPB23961.1"/>
    <property type="molecule type" value="Genomic_DNA"/>
</dbReference>
<feature type="compositionally biased region" description="Polar residues" evidence="1">
    <location>
        <begin position="145"/>
        <end position="156"/>
    </location>
</feature>
<reference evidence="3 4" key="1">
    <citation type="journal article" date="2018" name="Nat. Ecol. Evol.">
        <title>Pezizomycetes genomes reveal the molecular basis of ectomycorrhizal truffle lifestyle.</title>
        <authorList>
            <person name="Murat C."/>
            <person name="Payen T."/>
            <person name="Noel B."/>
            <person name="Kuo A."/>
            <person name="Morin E."/>
            <person name="Chen J."/>
            <person name="Kohler A."/>
            <person name="Krizsan K."/>
            <person name="Balestrini R."/>
            <person name="Da Silva C."/>
            <person name="Montanini B."/>
            <person name="Hainaut M."/>
            <person name="Levati E."/>
            <person name="Barry K.W."/>
            <person name="Belfiori B."/>
            <person name="Cichocki N."/>
            <person name="Clum A."/>
            <person name="Dockter R.B."/>
            <person name="Fauchery L."/>
            <person name="Guy J."/>
            <person name="Iotti M."/>
            <person name="Le Tacon F."/>
            <person name="Lindquist E.A."/>
            <person name="Lipzen A."/>
            <person name="Malagnac F."/>
            <person name="Mello A."/>
            <person name="Molinier V."/>
            <person name="Miyauchi S."/>
            <person name="Poulain J."/>
            <person name="Riccioni C."/>
            <person name="Rubini A."/>
            <person name="Sitrit Y."/>
            <person name="Splivallo R."/>
            <person name="Traeger S."/>
            <person name="Wang M."/>
            <person name="Zifcakova L."/>
            <person name="Wipf D."/>
            <person name="Zambonelli A."/>
            <person name="Paolocci F."/>
            <person name="Nowrousian M."/>
            <person name="Ottonello S."/>
            <person name="Baldrian P."/>
            <person name="Spatafora J.W."/>
            <person name="Henrissat B."/>
            <person name="Nagy L.G."/>
            <person name="Aury J.M."/>
            <person name="Wincker P."/>
            <person name="Grigoriev I.V."/>
            <person name="Bonfante P."/>
            <person name="Martin F.M."/>
        </authorList>
    </citation>
    <scope>NUCLEOTIDE SEQUENCE [LARGE SCALE GENOMIC DNA]</scope>
    <source>
        <strain evidence="3 4">ATCC MYA-4762</strain>
    </source>
</reference>
<dbReference type="Pfam" id="PF10021">
    <property type="entry name" value="PARG_cat_microb"/>
    <property type="match status" value="1"/>
</dbReference>
<dbReference type="AlphaFoldDB" id="A0A3N4LTK6"/>
<feature type="domain" description="Microbial-type PARG catalytic" evidence="2">
    <location>
        <begin position="185"/>
        <end position="298"/>
    </location>
</feature>
<feature type="compositionally biased region" description="Gly residues" evidence="1">
    <location>
        <begin position="85"/>
        <end position="106"/>
    </location>
</feature>
<dbReference type="Gene3D" id="3.40.220.10">
    <property type="entry name" value="Leucine Aminopeptidase, subunit E, domain 1"/>
    <property type="match status" value="1"/>
</dbReference>
<keyword evidence="4" id="KW-1185">Reference proteome</keyword>
<protein>
    <recommendedName>
        <fullName evidence="2">Microbial-type PARG catalytic domain-containing protein</fullName>
    </recommendedName>
</protein>
<dbReference type="Proteomes" id="UP000267821">
    <property type="component" value="Unassembled WGS sequence"/>
</dbReference>
<dbReference type="InterPro" id="IPR019261">
    <property type="entry name" value="PARG_cat_microbial"/>
</dbReference>
<dbReference type="PANTHER" id="PTHR35596:SF1">
    <property type="entry name" value="MICROBIAL-TYPE PARG CATALYTIC DOMAIN-CONTAINING PROTEIN"/>
    <property type="match status" value="1"/>
</dbReference>
<proteinExistence type="predicted"/>
<feature type="compositionally biased region" description="Basic and acidic residues" evidence="1">
    <location>
        <begin position="27"/>
        <end position="50"/>
    </location>
</feature>
<dbReference type="STRING" id="1051890.A0A3N4LTK6"/>
<organism evidence="3 4">
    <name type="scientific">Terfezia boudieri ATCC MYA-4762</name>
    <dbReference type="NCBI Taxonomy" id="1051890"/>
    <lineage>
        <taxon>Eukaryota</taxon>
        <taxon>Fungi</taxon>
        <taxon>Dikarya</taxon>
        <taxon>Ascomycota</taxon>
        <taxon>Pezizomycotina</taxon>
        <taxon>Pezizomycetes</taxon>
        <taxon>Pezizales</taxon>
        <taxon>Pezizaceae</taxon>
        <taxon>Terfezia</taxon>
    </lineage>
</organism>
<gene>
    <name evidence="3" type="ORF">L211DRAFT_197938</name>
</gene>
<evidence type="ECO:0000256" key="1">
    <source>
        <dbReference type="SAM" id="MobiDB-lite"/>
    </source>
</evidence>
<evidence type="ECO:0000313" key="4">
    <source>
        <dbReference type="Proteomes" id="UP000267821"/>
    </source>
</evidence>
<feature type="compositionally biased region" description="Gly residues" evidence="1">
    <location>
        <begin position="418"/>
        <end position="427"/>
    </location>
</feature>
<name>A0A3N4LTK6_9PEZI</name>
<evidence type="ECO:0000313" key="3">
    <source>
        <dbReference type="EMBL" id="RPB23961.1"/>
    </source>
</evidence>
<dbReference type="InterPro" id="IPR012664">
    <property type="entry name" value="CHP02452"/>
</dbReference>
<dbReference type="PANTHER" id="PTHR35596">
    <property type="entry name" value="DUF2263 DOMAIN-CONTAINING PROTEIN"/>
    <property type="match status" value="1"/>
</dbReference>
<sequence length="455" mass="48123">MAQRRISDFFPAGGTIRTVGDNGVPERSPREESSYFERRERGGTGERGRGEGNGGGRVRGRSRGGGSGGRGSGGGGEWRGRGSGDGRGGGGRGGGGGGDSSGGGAWRGVRERGRGAGEQGRSNGNNSNRGSHRDHPYRSPPPLNRESSSTLSQPSNKPLEATREVRAQIFWTVHAETPTVIAACPSASSSSTFYPTLLPPLPSPGLHSSTTISVINGDTYTVAQGLLLADPSRGGKVTVLNMASDLHPGGGCRKGALAQEESLCYRSTLYHTLDKSPSYYPLPPLSGIYSPTVVVYRQDMSQHFQPYASNLEWFSLSVISIAGLRRPELSRDKTEFATPATQRLLENKIRQTLRIAVKGGQEYVVLGALGCGAFRNPPELVARTFLKVLGEEEWNGWFAGLVFAVMAGNGRQHLSGEDGSGGGGRNSEGGETAEMSPGKKNYEVFKELLDGVVVG</sequence>
<dbReference type="NCBIfam" id="TIGR02452">
    <property type="entry name" value="TIGR02452 family protein"/>
    <property type="match status" value="1"/>
</dbReference>